<comment type="subcellular location">
    <subcellularLocation>
        <location evidence="5">Cytoplasm</location>
    </subcellularLocation>
</comment>
<evidence type="ECO:0000313" key="6">
    <source>
        <dbReference type="EMBL" id="PDH32674.1"/>
    </source>
</evidence>
<keyword evidence="3 5" id="KW-0949">S-adenosyl-L-methionine</keyword>
<dbReference type="EMBL" id="NTJZ01000014">
    <property type="protein sequence ID" value="PDH32674.1"/>
    <property type="molecule type" value="Genomic_DNA"/>
</dbReference>
<dbReference type="GO" id="GO:0070038">
    <property type="term" value="F:rRNA (pseudouridine-N3-)-methyltransferase activity"/>
    <property type="evidence" value="ECO:0007669"/>
    <property type="project" value="UniProtKB-UniRule"/>
</dbReference>
<dbReference type="Proteomes" id="UP000219329">
    <property type="component" value="Unassembled WGS sequence"/>
</dbReference>
<evidence type="ECO:0000256" key="3">
    <source>
        <dbReference type="ARBA" id="ARBA00022691"/>
    </source>
</evidence>
<dbReference type="HAMAP" id="MF_00658">
    <property type="entry name" value="23SrRNA_methyltr_H"/>
    <property type="match status" value="1"/>
</dbReference>
<keyword evidence="2 5" id="KW-0808">Transferase</keyword>
<comment type="catalytic activity">
    <reaction evidence="5">
        <text>pseudouridine(1915) in 23S rRNA + S-adenosyl-L-methionine = N(3)-methylpseudouridine(1915) in 23S rRNA + S-adenosyl-L-homocysteine + H(+)</text>
        <dbReference type="Rhea" id="RHEA:42752"/>
        <dbReference type="Rhea" id="RHEA-COMP:10221"/>
        <dbReference type="Rhea" id="RHEA-COMP:10222"/>
        <dbReference type="ChEBI" id="CHEBI:15378"/>
        <dbReference type="ChEBI" id="CHEBI:57856"/>
        <dbReference type="ChEBI" id="CHEBI:59789"/>
        <dbReference type="ChEBI" id="CHEBI:65314"/>
        <dbReference type="ChEBI" id="CHEBI:74486"/>
        <dbReference type="EC" id="2.1.1.177"/>
    </reaction>
</comment>
<evidence type="ECO:0000256" key="1">
    <source>
        <dbReference type="ARBA" id="ARBA00022603"/>
    </source>
</evidence>
<proteinExistence type="inferred from homology"/>
<dbReference type="PANTHER" id="PTHR33603:SF1">
    <property type="entry name" value="RIBOSOMAL RNA LARGE SUBUNIT METHYLTRANSFERASE H"/>
    <property type="match status" value="1"/>
</dbReference>
<comment type="caution">
    <text evidence="6">The sequence shown here is derived from an EMBL/GenBank/DDBJ whole genome shotgun (WGS) entry which is preliminary data.</text>
</comment>
<reference evidence="6 7" key="1">
    <citation type="submission" date="2017-08" db="EMBL/GenBank/DDBJ databases">
        <title>Fine stratification of microbial communities through a metagenomic profile of the photic zone.</title>
        <authorList>
            <person name="Haro-Moreno J.M."/>
            <person name="Lopez-Perez M."/>
            <person name="De La Torre J."/>
            <person name="Picazo A."/>
            <person name="Camacho A."/>
            <person name="Rodriguez-Valera F."/>
        </authorList>
    </citation>
    <scope>NUCLEOTIDE SEQUENCE [LARGE SCALE GENOMIC DNA]</scope>
    <source>
        <strain evidence="6">MED-G28</strain>
    </source>
</reference>
<organism evidence="6 7">
    <name type="scientific">OM182 bacterium MED-G28</name>
    <dbReference type="NCBI Taxonomy" id="1986256"/>
    <lineage>
        <taxon>Bacteria</taxon>
        <taxon>Pseudomonadati</taxon>
        <taxon>Pseudomonadota</taxon>
        <taxon>Gammaproteobacteria</taxon>
        <taxon>OMG group</taxon>
        <taxon>OM182 clade</taxon>
    </lineage>
</organism>
<dbReference type="NCBIfam" id="NF000986">
    <property type="entry name" value="PRK00103.1-4"/>
    <property type="match status" value="1"/>
</dbReference>
<dbReference type="EC" id="2.1.1.177" evidence="5"/>
<comment type="similarity">
    <text evidence="4 5">Belongs to the RNA methyltransferase RlmH family.</text>
</comment>
<feature type="binding site" evidence="5">
    <location>
        <position position="73"/>
    </location>
    <ligand>
        <name>S-adenosyl-L-methionine</name>
        <dbReference type="ChEBI" id="CHEBI:59789"/>
    </ligand>
</feature>
<dbReference type="Pfam" id="PF02590">
    <property type="entry name" value="SPOUT_MTase"/>
    <property type="match status" value="1"/>
</dbReference>
<dbReference type="InterPro" id="IPR003742">
    <property type="entry name" value="RlmH-like"/>
</dbReference>
<dbReference type="Gene3D" id="3.40.1280.10">
    <property type="match status" value="1"/>
</dbReference>
<keyword evidence="5" id="KW-0963">Cytoplasm</keyword>
<comment type="subunit">
    <text evidence="5">Homodimer.</text>
</comment>
<dbReference type="PANTHER" id="PTHR33603">
    <property type="entry name" value="METHYLTRANSFERASE"/>
    <property type="match status" value="1"/>
</dbReference>
<dbReference type="AlphaFoldDB" id="A0A2A5W8Q4"/>
<keyword evidence="5" id="KW-0698">rRNA processing</keyword>
<dbReference type="GO" id="GO:0005737">
    <property type="term" value="C:cytoplasm"/>
    <property type="evidence" value="ECO:0007669"/>
    <property type="project" value="UniProtKB-SubCell"/>
</dbReference>
<dbReference type="PIRSF" id="PIRSF004505">
    <property type="entry name" value="MT_bac"/>
    <property type="match status" value="1"/>
</dbReference>
<dbReference type="CDD" id="cd18081">
    <property type="entry name" value="RlmH-like"/>
    <property type="match status" value="1"/>
</dbReference>
<dbReference type="InterPro" id="IPR029026">
    <property type="entry name" value="tRNA_m1G_MTases_N"/>
</dbReference>
<accession>A0A2A5W8Q4</accession>
<evidence type="ECO:0000256" key="4">
    <source>
        <dbReference type="ARBA" id="ARBA00038303"/>
    </source>
</evidence>
<sequence>MRISLISVGTKMPTWVKEGVAEYSKRIVKTLGFSLYEVPLAHRTKSSKGPQPMQKEGKALLAKIQVYDYVVVLEVAGKRMSTMAVAERLAAFKSEGKNIVFLVGGPDGLHPQCRERADELWSLSDLTLPHPIVRLVLVEQLYRANSLLEGHPYHRG</sequence>
<feature type="binding site" evidence="5">
    <location>
        <begin position="123"/>
        <end position="128"/>
    </location>
    <ligand>
        <name>S-adenosyl-L-methionine</name>
        <dbReference type="ChEBI" id="CHEBI:59789"/>
    </ligand>
</feature>
<keyword evidence="1 5" id="KW-0489">Methyltransferase</keyword>
<dbReference type="SUPFAM" id="SSF75217">
    <property type="entry name" value="alpha/beta knot"/>
    <property type="match status" value="1"/>
</dbReference>
<evidence type="ECO:0000256" key="5">
    <source>
        <dbReference type="HAMAP-Rule" id="MF_00658"/>
    </source>
</evidence>
<dbReference type="InterPro" id="IPR029028">
    <property type="entry name" value="Alpha/beta_knot_MTases"/>
</dbReference>
<name>A0A2A5W8Q4_9GAMM</name>
<comment type="function">
    <text evidence="5">Specifically methylates the pseudouridine at position 1915 (m3Psi1915) in 23S rRNA.</text>
</comment>
<evidence type="ECO:0000313" key="7">
    <source>
        <dbReference type="Proteomes" id="UP000219329"/>
    </source>
</evidence>
<dbReference type="NCBIfam" id="TIGR00246">
    <property type="entry name" value="tRNA_RlmH_YbeA"/>
    <property type="match status" value="1"/>
</dbReference>
<feature type="binding site" evidence="5">
    <location>
        <position position="104"/>
    </location>
    <ligand>
        <name>S-adenosyl-L-methionine</name>
        <dbReference type="ChEBI" id="CHEBI:59789"/>
    </ligand>
</feature>
<gene>
    <name evidence="5" type="primary">rlmH</name>
    <name evidence="6" type="ORF">CNF02_11355</name>
</gene>
<protein>
    <recommendedName>
        <fullName evidence="5">Ribosomal RNA large subunit methyltransferase H</fullName>
        <ecNumber evidence="5">2.1.1.177</ecNumber>
    </recommendedName>
    <alternativeName>
        <fullName evidence="5">23S rRNA (pseudouridine1915-N3)-methyltransferase</fullName>
    </alternativeName>
    <alternativeName>
        <fullName evidence="5">23S rRNA m3Psi1915 methyltransferase</fullName>
    </alternativeName>
    <alternativeName>
        <fullName evidence="5">rRNA (pseudouridine-N3-)-methyltransferase RlmH</fullName>
    </alternativeName>
</protein>
<evidence type="ECO:0000256" key="2">
    <source>
        <dbReference type="ARBA" id="ARBA00022679"/>
    </source>
</evidence>